<dbReference type="Proteomes" id="UP000008550">
    <property type="component" value="Chromosome"/>
</dbReference>
<name>B0TA93_HELMI</name>
<sequence>MFGKLIQLPLASPGVRGPRAGGLPLASFRFRLAADTLALS</sequence>
<dbReference type="EMBL" id="CP000930">
    <property type="protein sequence ID" value="ABZ83630.1"/>
    <property type="molecule type" value="Genomic_DNA"/>
</dbReference>
<reference evidence="1 2" key="1">
    <citation type="journal article" date="2008" name="J. Bacteriol.">
        <title>The genome of Heliobacterium modesticaldum, a phototrophic representative of the Firmicutes containing the simplest photosynthetic apparatus.</title>
        <authorList>
            <person name="Sattley W.M."/>
            <person name="Madigan M.T."/>
            <person name="Swingley W.D."/>
            <person name="Cheung P.C."/>
            <person name="Clocksin K.M."/>
            <person name="Conrad A.L."/>
            <person name="Dejesa L.C."/>
            <person name="Honchak B.M."/>
            <person name="Jung D.O."/>
            <person name="Karbach L.E."/>
            <person name="Kurdoglu A."/>
            <person name="Lahiri S."/>
            <person name="Mastrian S.D."/>
            <person name="Page L.E."/>
            <person name="Taylor H.L."/>
            <person name="Wang Z.T."/>
            <person name="Raymond J."/>
            <person name="Chen M."/>
            <person name="Blankenship R.E."/>
            <person name="Touchman J.W."/>
        </authorList>
    </citation>
    <scope>NUCLEOTIDE SEQUENCE [LARGE SCALE GENOMIC DNA]</scope>
    <source>
        <strain evidence="2">ATCC 51547 / Ice1</strain>
    </source>
</reference>
<dbReference type="KEGG" id="hmo:HM1_0936"/>
<keyword evidence="2" id="KW-1185">Reference proteome</keyword>
<protein>
    <submittedName>
        <fullName evidence="1">Uncharacterized protein</fullName>
    </submittedName>
</protein>
<evidence type="ECO:0000313" key="2">
    <source>
        <dbReference type="Proteomes" id="UP000008550"/>
    </source>
</evidence>
<dbReference type="HOGENOM" id="CLU_217007_0_0_9"/>
<gene>
    <name evidence="1" type="ORF">HM1_0936</name>
</gene>
<evidence type="ECO:0000313" key="1">
    <source>
        <dbReference type="EMBL" id="ABZ83630.1"/>
    </source>
</evidence>
<dbReference type="AlphaFoldDB" id="B0TA93"/>
<proteinExistence type="predicted"/>
<accession>B0TA93</accession>
<organism evidence="1 2">
    <name type="scientific">Heliobacterium modesticaldum (strain ATCC 51547 / Ice1)</name>
    <dbReference type="NCBI Taxonomy" id="498761"/>
    <lineage>
        <taxon>Bacteria</taxon>
        <taxon>Bacillati</taxon>
        <taxon>Bacillota</taxon>
        <taxon>Clostridia</taxon>
        <taxon>Eubacteriales</taxon>
        <taxon>Heliobacteriaceae</taxon>
        <taxon>Heliomicrobium</taxon>
    </lineage>
</organism>